<dbReference type="OrthoDB" id="2019670at2759"/>
<dbReference type="EMBL" id="JRKL02000335">
    <property type="protein sequence ID" value="KAF3972422.1"/>
    <property type="molecule type" value="Genomic_DNA"/>
</dbReference>
<feature type="transmembrane region" description="Helical" evidence="2">
    <location>
        <begin position="20"/>
        <end position="39"/>
    </location>
</feature>
<comment type="caution">
    <text evidence="3">The sequence shown here is derived from an EMBL/GenBank/DDBJ whole genome shotgun (WGS) entry which is preliminary data.</text>
</comment>
<sequence length="613" mass="70641">MNTSLLICLISIGKTGFHAFDITFLTILKLMVLMVMILARRVKLVGMEKHNSQRLNQSHIHFQLWSTPNLSSNKRYPCVKLERMASVSAFWFYQDRGFRGVASADGFAAGKPYSNYLKSSFIGSFPAGTLKVRHCLNNSQRTLLLPCVKCEQKDEPYKEVSVERPPYYSYMDSTSGKMEPASGARASILGEEYWPEGTVSRVRAARAPEPTGESLGSPSYGKNPGSRRKKYKTSVAAPESSSVSLESSDPLEPESSVDTTEEPKDSLSDYVVYDTEPVQEETGFDLDKKIGRPHPFIDPKVKKPIEDTLTGEELWWNWRKPEKEQWSRWQRRRPDSETVFLKAMAETGQIKLHGEHPTLTEVSLYRARRHIFKEERLRAEQERLDRIGPIAYYSEWVKAWKRDTSREAVQKHFEETGEDENTQLIEMFCHQTDREYRIMMGTDVRLRRDPLAMRMREDQIKQIWGGDPVYPTVNYIQDPDEVIDFRGPDFHEPTPNMLAHLKEHGKIISREELEKILAKEKTEDFEVTVMDDAMAQAVDIGEDDDGEDSEVEVEVEEEVEEKITRNWSVLKDTPELTKTKSKRKPKEEPLSLEEAIDDSENLTDFLLDFEEDN</sequence>
<organism evidence="3 4">
    <name type="scientific">Castanea mollissima</name>
    <name type="common">Chinese chestnut</name>
    <dbReference type="NCBI Taxonomy" id="60419"/>
    <lineage>
        <taxon>Eukaryota</taxon>
        <taxon>Viridiplantae</taxon>
        <taxon>Streptophyta</taxon>
        <taxon>Embryophyta</taxon>
        <taxon>Tracheophyta</taxon>
        <taxon>Spermatophyta</taxon>
        <taxon>Magnoliopsida</taxon>
        <taxon>eudicotyledons</taxon>
        <taxon>Gunneridae</taxon>
        <taxon>Pentapetalae</taxon>
        <taxon>rosids</taxon>
        <taxon>fabids</taxon>
        <taxon>Fagales</taxon>
        <taxon>Fagaceae</taxon>
        <taxon>Castanea</taxon>
    </lineage>
</organism>
<dbReference type="GO" id="GO:0005634">
    <property type="term" value="C:nucleus"/>
    <property type="evidence" value="ECO:0007669"/>
    <property type="project" value="InterPro"/>
</dbReference>
<evidence type="ECO:0000313" key="4">
    <source>
        <dbReference type="Proteomes" id="UP000737018"/>
    </source>
</evidence>
<dbReference type="GO" id="GO:0045893">
    <property type="term" value="P:positive regulation of DNA-templated transcription"/>
    <property type="evidence" value="ECO:0007669"/>
    <property type="project" value="TreeGrafter"/>
</dbReference>
<keyword evidence="2" id="KW-0472">Membrane</keyword>
<accession>A0A8J4RUU4</accession>
<keyword evidence="2" id="KW-1133">Transmembrane helix</keyword>
<dbReference type="GO" id="GO:0009507">
    <property type="term" value="C:chloroplast"/>
    <property type="evidence" value="ECO:0007669"/>
    <property type="project" value="InterPro"/>
</dbReference>
<gene>
    <name evidence="3" type="ORF">CMV_004069</name>
</gene>
<dbReference type="GO" id="GO:0009416">
    <property type="term" value="P:response to light stimulus"/>
    <property type="evidence" value="ECO:0007669"/>
    <property type="project" value="InterPro"/>
</dbReference>
<dbReference type="Proteomes" id="UP000737018">
    <property type="component" value="Unassembled WGS sequence"/>
</dbReference>
<feature type="compositionally biased region" description="Low complexity" evidence="1">
    <location>
        <begin position="234"/>
        <end position="258"/>
    </location>
</feature>
<protein>
    <submittedName>
        <fullName evidence="3">Uncharacterized protein</fullName>
    </submittedName>
</protein>
<dbReference type="GO" id="GO:0090228">
    <property type="term" value="P:positive regulation of red or far-red light signaling pathway"/>
    <property type="evidence" value="ECO:0007669"/>
    <property type="project" value="InterPro"/>
</dbReference>
<dbReference type="PANTHER" id="PTHR35720">
    <property type="entry name" value="PROTEIN PLASTID TRANSCRIPTIONALLY ACTIVE 12, CHLOROPLASTIC"/>
    <property type="match status" value="1"/>
</dbReference>
<dbReference type="InterPro" id="IPR034581">
    <property type="entry name" value="PTAC12"/>
</dbReference>
<keyword evidence="2" id="KW-0812">Transmembrane</keyword>
<name>A0A8J4RUU4_9ROSI</name>
<proteinExistence type="predicted"/>
<evidence type="ECO:0000313" key="3">
    <source>
        <dbReference type="EMBL" id="KAF3972422.1"/>
    </source>
</evidence>
<evidence type="ECO:0000256" key="2">
    <source>
        <dbReference type="SAM" id="Phobius"/>
    </source>
</evidence>
<feature type="region of interest" description="Disordered" evidence="1">
    <location>
        <begin position="574"/>
        <end position="597"/>
    </location>
</feature>
<dbReference type="AlphaFoldDB" id="A0A8J4RUU4"/>
<reference evidence="3" key="1">
    <citation type="submission" date="2020-03" db="EMBL/GenBank/DDBJ databases">
        <title>Castanea mollissima Vanexum genome sequencing.</title>
        <authorList>
            <person name="Staton M."/>
        </authorList>
    </citation>
    <scope>NUCLEOTIDE SEQUENCE</scope>
    <source>
        <tissue evidence="3">Leaf</tissue>
    </source>
</reference>
<dbReference type="PANTHER" id="PTHR35720:SF1">
    <property type="entry name" value="PROTEIN PLASTID TRANSCRIPTIONALLY ACTIVE 12, CHLOROPLASTIC"/>
    <property type="match status" value="1"/>
</dbReference>
<dbReference type="GO" id="GO:0042793">
    <property type="term" value="P:plastid transcription"/>
    <property type="evidence" value="ECO:0007669"/>
    <property type="project" value="TreeGrafter"/>
</dbReference>
<feature type="region of interest" description="Disordered" evidence="1">
    <location>
        <begin position="206"/>
        <end position="270"/>
    </location>
</feature>
<keyword evidence="4" id="KW-1185">Reference proteome</keyword>
<evidence type="ECO:0000256" key="1">
    <source>
        <dbReference type="SAM" id="MobiDB-lite"/>
    </source>
</evidence>